<gene>
    <name evidence="3" type="ORF">FMM72_06740</name>
</gene>
<dbReference type="InterPro" id="IPR036162">
    <property type="entry name" value="Resolvase-like_N_sf"/>
</dbReference>
<feature type="domain" description="Recombinase" evidence="2">
    <location>
        <begin position="189"/>
        <end position="315"/>
    </location>
</feature>
<dbReference type="InterPro" id="IPR011109">
    <property type="entry name" value="DNA_bind_recombinase_dom"/>
</dbReference>
<dbReference type="Pfam" id="PF07508">
    <property type="entry name" value="Recombinase"/>
    <property type="match status" value="1"/>
</dbReference>
<dbReference type="PROSITE" id="PS51736">
    <property type="entry name" value="RECOMBINASES_3"/>
    <property type="match status" value="1"/>
</dbReference>
<evidence type="ECO:0000259" key="1">
    <source>
        <dbReference type="PROSITE" id="PS51736"/>
    </source>
</evidence>
<dbReference type="PANTHER" id="PTHR30461">
    <property type="entry name" value="DNA-INVERTASE FROM LAMBDOID PROPHAGE"/>
    <property type="match status" value="1"/>
</dbReference>
<evidence type="ECO:0000259" key="2">
    <source>
        <dbReference type="PROSITE" id="PS51737"/>
    </source>
</evidence>
<evidence type="ECO:0000313" key="3">
    <source>
        <dbReference type="EMBL" id="NDO38953.1"/>
    </source>
</evidence>
<dbReference type="InterPro" id="IPR050639">
    <property type="entry name" value="SSR_resolvase"/>
</dbReference>
<dbReference type="PANTHER" id="PTHR30461:SF23">
    <property type="entry name" value="DNA RECOMBINASE-RELATED"/>
    <property type="match status" value="1"/>
</dbReference>
<dbReference type="EMBL" id="VIQT01000009">
    <property type="protein sequence ID" value="NDO38953.1"/>
    <property type="molecule type" value="Genomic_DNA"/>
</dbReference>
<reference evidence="3 4" key="1">
    <citation type="submission" date="2019-06" db="EMBL/GenBank/DDBJ databases">
        <title>Draft genome sequences of 15 bacterial species constituting the stable defined intestinal microbiota of the GM15 gnotobiotic mouse model.</title>
        <authorList>
            <person name="Elie C."/>
            <person name="Mathieu A."/>
            <person name="Saliou A."/>
            <person name="Darnaud M."/>
            <person name="Leulier F."/>
            <person name="Tamellini A."/>
        </authorList>
    </citation>
    <scope>NUCLEOTIDE SEQUENCE [LARGE SCALE GENOMIC DNA]</scope>
    <source>
        <strain evidence="3 4">JM4-15</strain>
    </source>
</reference>
<accession>A0A845SWN7</accession>
<dbReference type="SMART" id="SM00857">
    <property type="entry name" value="Resolvase"/>
    <property type="match status" value="1"/>
</dbReference>
<dbReference type="Pfam" id="PF13408">
    <property type="entry name" value="Zn_ribbon_recom"/>
    <property type="match status" value="1"/>
</dbReference>
<dbReference type="PROSITE" id="PS51737">
    <property type="entry name" value="RECOMBINASE_DNA_BIND"/>
    <property type="match status" value="1"/>
</dbReference>
<organism evidence="3 4">
    <name type="scientific">Anaerotruncus colihominis</name>
    <dbReference type="NCBI Taxonomy" id="169435"/>
    <lineage>
        <taxon>Bacteria</taxon>
        <taxon>Bacillati</taxon>
        <taxon>Bacillota</taxon>
        <taxon>Clostridia</taxon>
        <taxon>Eubacteriales</taxon>
        <taxon>Oscillospiraceae</taxon>
        <taxon>Anaerotruncus</taxon>
    </lineage>
</organism>
<dbReference type="InterPro" id="IPR025827">
    <property type="entry name" value="Zn_ribbon_recom_dom"/>
</dbReference>
<protein>
    <submittedName>
        <fullName evidence="3">Recombinase family protein</fullName>
    </submittedName>
</protein>
<dbReference type="AlphaFoldDB" id="A0A845SWN7"/>
<dbReference type="Gene3D" id="3.40.50.1390">
    <property type="entry name" value="Resolvase, N-terminal catalytic domain"/>
    <property type="match status" value="1"/>
</dbReference>
<name>A0A845SWN7_9FIRM</name>
<dbReference type="GO" id="GO:0000150">
    <property type="term" value="F:DNA strand exchange activity"/>
    <property type="evidence" value="ECO:0007669"/>
    <property type="project" value="InterPro"/>
</dbReference>
<proteinExistence type="predicted"/>
<comment type="caution">
    <text evidence="3">The sequence shown here is derived from an EMBL/GenBank/DDBJ whole genome shotgun (WGS) entry which is preliminary data.</text>
</comment>
<evidence type="ECO:0000313" key="4">
    <source>
        <dbReference type="Proteomes" id="UP000462501"/>
    </source>
</evidence>
<dbReference type="InterPro" id="IPR038109">
    <property type="entry name" value="DNA_bind_recomb_sf"/>
</dbReference>
<dbReference type="GO" id="GO:0003677">
    <property type="term" value="F:DNA binding"/>
    <property type="evidence" value="ECO:0007669"/>
    <property type="project" value="InterPro"/>
</dbReference>
<dbReference type="InterPro" id="IPR006119">
    <property type="entry name" value="Resolv_N"/>
</dbReference>
<dbReference type="Gene3D" id="3.90.1750.20">
    <property type="entry name" value="Putative Large Serine Recombinase, Chain B, Domain 2"/>
    <property type="match status" value="1"/>
</dbReference>
<feature type="domain" description="Resolvase/invertase-type recombinase catalytic" evidence="1">
    <location>
        <begin position="32"/>
        <end position="180"/>
    </location>
</feature>
<dbReference type="RefSeq" id="WP_162220945.1">
    <property type="nucleotide sequence ID" value="NZ_JANJZM010000012.1"/>
</dbReference>
<dbReference type="CDD" id="cd00338">
    <property type="entry name" value="Ser_Recombinase"/>
    <property type="match status" value="1"/>
</dbReference>
<dbReference type="SUPFAM" id="SSF53041">
    <property type="entry name" value="Resolvase-like"/>
    <property type="match status" value="1"/>
</dbReference>
<dbReference type="Proteomes" id="UP000462501">
    <property type="component" value="Unassembled WGS sequence"/>
</dbReference>
<dbReference type="Pfam" id="PF00239">
    <property type="entry name" value="Resolvase"/>
    <property type="match status" value="1"/>
</dbReference>
<sequence length="547" mass="62128">MEQTAQQERRIHVIPATKQAAVPGRASGRRQRVAAYCRVSTDSEEQLTSYTAQKAYYTQKIDENPDWEMAGIYADKGITGTSMKKRVEFKKMIAACKRGKIDLILTKSLSRFARNTVDSLEVVRMLRANGIGVIFEKENINTLTESSEFLLTLFSGFAQAESESISKNVIWGIQKSREAGNVPFQYSKLLGYRRGPDGQPEIVPEEAEVVKRIYRRYLDGCSLAQIKRELEADGVPTASGIQGWTYQVVRNILTNERYIGDALLQKTYTTDCISKTVKKNQGDRPMVYVERNHPAIVSKAMFYQVREEMARRASKRKVMQKTGKTEQGKYSAKYALSELLVCGECGTPYKRCTWARNGKKRIVWRCVSRLEFGTKYCHDSPSMDEDKLHQAILEGINEFVQAGQGLGDELLDLASIVQQGGSADGIDPLTLRNRLDALTAQQAELLDKVLEDMENEELNAQLKATMEEKQAILGRLGALQQDEEQRAGQEARLRELAEWLKKQKSEFAEYDDSITRRYVERITVVDAETIRIKFRYTDVEIDRAVRT</sequence>